<dbReference type="Proteomes" id="UP000585272">
    <property type="component" value="Unassembled WGS sequence"/>
</dbReference>
<feature type="compositionally biased region" description="Low complexity" evidence="5">
    <location>
        <begin position="1"/>
        <end position="16"/>
    </location>
</feature>
<protein>
    <submittedName>
        <fullName evidence="7">AcrR family transcriptional regulator</fullName>
    </submittedName>
</protein>
<reference evidence="7 8" key="1">
    <citation type="submission" date="2020-08" db="EMBL/GenBank/DDBJ databases">
        <title>Genomic Encyclopedia of Archaeal and Bacterial Type Strains, Phase II (KMG-II): from individual species to whole genera.</title>
        <authorList>
            <person name="Goeker M."/>
        </authorList>
    </citation>
    <scope>NUCLEOTIDE SEQUENCE [LARGE SCALE GENOMIC DNA]</scope>
    <source>
        <strain evidence="7 8">DSM 23288</strain>
    </source>
</reference>
<keyword evidence="3" id="KW-0804">Transcription</keyword>
<dbReference type="InterPro" id="IPR023772">
    <property type="entry name" value="DNA-bd_HTH_TetR-type_CS"/>
</dbReference>
<keyword evidence="2 4" id="KW-0238">DNA-binding</keyword>
<evidence type="ECO:0000256" key="1">
    <source>
        <dbReference type="ARBA" id="ARBA00023015"/>
    </source>
</evidence>
<dbReference type="RefSeq" id="WP_343075502.1">
    <property type="nucleotide sequence ID" value="NZ_JACHNU010000001.1"/>
</dbReference>
<feature type="region of interest" description="Disordered" evidence="5">
    <location>
        <begin position="1"/>
        <end position="24"/>
    </location>
</feature>
<accession>A0A840I7D7</accession>
<dbReference type="EMBL" id="JACHNU010000001">
    <property type="protein sequence ID" value="MBB4660806.1"/>
    <property type="molecule type" value="Genomic_DNA"/>
</dbReference>
<organism evidence="7 8">
    <name type="scientific">Conexibacter arvalis</name>
    <dbReference type="NCBI Taxonomy" id="912552"/>
    <lineage>
        <taxon>Bacteria</taxon>
        <taxon>Bacillati</taxon>
        <taxon>Actinomycetota</taxon>
        <taxon>Thermoleophilia</taxon>
        <taxon>Solirubrobacterales</taxon>
        <taxon>Conexibacteraceae</taxon>
        <taxon>Conexibacter</taxon>
    </lineage>
</organism>
<keyword evidence="8" id="KW-1185">Reference proteome</keyword>
<dbReference type="InterPro" id="IPR009057">
    <property type="entry name" value="Homeodomain-like_sf"/>
</dbReference>
<sequence>MSTGAEPSTPAPGGAAEAERPLRRDAERNRRRILDAAAAVFAERGLGVTMDDIAQHAGVGVGTVYRRFSDKAELIDALFVDRMEALAAIAEQGLAHDDPWEGLVWFLEQALVEQASDRGLKELLFAASPDPCRVDHARDRMAPVVIALFDRARASGQLRHDVRGVDAPVLQLMLGTVLDFAREVEPELWRRFLAIVLDGLRARRDEVTPLPVPPLDAEQLARAMATSSTARRR</sequence>
<evidence type="ECO:0000256" key="4">
    <source>
        <dbReference type="PROSITE-ProRule" id="PRU00335"/>
    </source>
</evidence>
<proteinExistence type="predicted"/>
<dbReference type="SUPFAM" id="SSF46689">
    <property type="entry name" value="Homeodomain-like"/>
    <property type="match status" value="1"/>
</dbReference>
<dbReference type="PANTHER" id="PTHR30055:SF234">
    <property type="entry name" value="HTH-TYPE TRANSCRIPTIONAL REGULATOR BETI"/>
    <property type="match status" value="1"/>
</dbReference>
<evidence type="ECO:0000259" key="6">
    <source>
        <dbReference type="PROSITE" id="PS50977"/>
    </source>
</evidence>
<evidence type="ECO:0000313" key="8">
    <source>
        <dbReference type="Proteomes" id="UP000585272"/>
    </source>
</evidence>
<dbReference type="Gene3D" id="1.10.357.10">
    <property type="entry name" value="Tetracycline Repressor, domain 2"/>
    <property type="match status" value="1"/>
</dbReference>
<dbReference type="Pfam" id="PF21597">
    <property type="entry name" value="TetR_C_43"/>
    <property type="match status" value="1"/>
</dbReference>
<evidence type="ECO:0000256" key="3">
    <source>
        <dbReference type="ARBA" id="ARBA00023163"/>
    </source>
</evidence>
<dbReference type="PANTHER" id="PTHR30055">
    <property type="entry name" value="HTH-TYPE TRANSCRIPTIONAL REGULATOR RUTR"/>
    <property type="match status" value="1"/>
</dbReference>
<dbReference type="GO" id="GO:0003700">
    <property type="term" value="F:DNA-binding transcription factor activity"/>
    <property type="evidence" value="ECO:0007669"/>
    <property type="project" value="TreeGrafter"/>
</dbReference>
<dbReference type="PROSITE" id="PS01081">
    <property type="entry name" value="HTH_TETR_1"/>
    <property type="match status" value="1"/>
</dbReference>
<gene>
    <name evidence="7" type="ORF">BDZ31_000379</name>
</gene>
<feature type="domain" description="HTH tetR-type" evidence="6">
    <location>
        <begin position="27"/>
        <end position="86"/>
    </location>
</feature>
<dbReference type="InterPro" id="IPR050109">
    <property type="entry name" value="HTH-type_TetR-like_transc_reg"/>
</dbReference>
<dbReference type="AlphaFoldDB" id="A0A840I7D7"/>
<evidence type="ECO:0000256" key="5">
    <source>
        <dbReference type="SAM" id="MobiDB-lite"/>
    </source>
</evidence>
<dbReference type="PRINTS" id="PR00455">
    <property type="entry name" value="HTHTETR"/>
</dbReference>
<dbReference type="InterPro" id="IPR036271">
    <property type="entry name" value="Tet_transcr_reg_TetR-rel_C_sf"/>
</dbReference>
<keyword evidence="1" id="KW-0805">Transcription regulation</keyword>
<name>A0A840I7D7_9ACTN</name>
<dbReference type="SUPFAM" id="SSF48498">
    <property type="entry name" value="Tetracyclin repressor-like, C-terminal domain"/>
    <property type="match status" value="1"/>
</dbReference>
<dbReference type="InterPro" id="IPR049445">
    <property type="entry name" value="TetR_SbtR-like_C"/>
</dbReference>
<evidence type="ECO:0000256" key="2">
    <source>
        <dbReference type="ARBA" id="ARBA00023125"/>
    </source>
</evidence>
<feature type="DNA-binding region" description="H-T-H motif" evidence="4">
    <location>
        <begin position="49"/>
        <end position="68"/>
    </location>
</feature>
<dbReference type="Pfam" id="PF00440">
    <property type="entry name" value="TetR_N"/>
    <property type="match status" value="1"/>
</dbReference>
<comment type="caution">
    <text evidence="7">The sequence shown here is derived from an EMBL/GenBank/DDBJ whole genome shotgun (WGS) entry which is preliminary data.</text>
</comment>
<dbReference type="PROSITE" id="PS50977">
    <property type="entry name" value="HTH_TETR_2"/>
    <property type="match status" value="1"/>
</dbReference>
<evidence type="ECO:0000313" key="7">
    <source>
        <dbReference type="EMBL" id="MBB4660806.1"/>
    </source>
</evidence>
<dbReference type="InterPro" id="IPR001647">
    <property type="entry name" value="HTH_TetR"/>
</dbReference>
<dbReference type="GO" id="GO:0000976">
    <property type="term" value="F:transcription cis-regulatory region binding"/>
    <property type="evidence" value="ECO:0007669"/>
    <property type="project" value="TreeGrafter"/>
</dbReference>